<organism evidence="1 2">
    <name type="scientific">Methylobacterium gossipiicola</name>
    <dbReference type="NCBI Taxonomy" id="582675"/>
    <lineage>
        <taxon>Bacteria</taxon>
        <taxon>Pseudomonadati</taxon>
        <taxon>Pseudomonadota</taxon>
        <taxon>Alphaproteobacteria</taxon>
        <taxon>Hyphomicrobiales</taxon>
        <taxon>Methylobacteriaceae</taxon>
        <taxon>Methylobacterium</taxon>
    </lineage>
</organism>
<gene>
    <name evidence="1" type="ORF">SAMN05192565_101139</name>
</gene>
<evidence type="ECO:0000313" key="2">
    <source>
        <dbReference type="Proteomes" id="UP000199229"/>
    </source>
</evidence>
<keyword evidence="2" id="KW-1185">Reference proteome</keyword>
<dbReference type="InterPro" id="IPR029044">
    <property type="entry name" value="Nucleotide-diphossugar_trans"/>
</dbReference>
<dbReference type="Gene3D" id="3.90.550.10">
    <property type="entry name" value="Spore Coat Polysaccharide Biosynthesis Protein SpsA, Chain A"/>
    <property type="match status" value="1"/>
</dbReference>
<protein>
    <recommendedName>
        <fullName evidence="3">Glycosyl transferase family 2</fullName>
    </recommendedName>
</protein>
<dbReference type="Proteomes" id="UP000199229">
    <property type="component" value="Unassembled WGS sequence"/>
</dbReference>
<dbReference type="RefSeq" id="WP_091967814.1">
    <property type="nucleotide sequence ID" value="NZ_FOPM01000001.1"/>
</dbReference>
<proteinExistence type="predicted"/>
<dbReference type="SUPFAM" id="SSF53448">
    <property type="entry name" value="Nucleotide-diphospho-sugar transferases"/>
    <property type="match status" value="1"/>
</dbReference>
<dbReference type="AlphaFoldDB" id="A0A1I2QIF0"/>
<reference evidence="2" key="1">
    <citation type="submission" date="2016-10" db="EMBL/GenBank/DDBJ databases">
        <authorList>
            <person name="Varghese N."/>
            <person name="Submissions S."/>
        </authorList>
    </citation>
    <scope>NUCLEOTIDE SEQUENCE [LARGE SCALE GENOMIC DNA]</scope>
    <source>
        <strain evidence="2">Gh-105</strain>
    </source>
</reference>
<dbReference type="EMBL" id="FOPM01000001">
    <property type="protein sequence ID" value="SFG27750.1"/>
    <property type="molecule type" value="Genomic_DNA"/>
</dbReference>
<dbReference type="OrthoDB" id="9811214at2"/>
<name>A0A1I2QIF0_9HYPH</name>
<evidence type="ECO:0000313" key="1">
    <source>
        <dbReference type="EMBL" id="SFG27750.1"/>
    </source>
</evidence>
<accession>A0A1I2QIF0</accession>
<dbReference type="STRING" id="582675.SAMN05192565_101139"/>
<evidence type="ECO:0008006" key="3">
    <source>
        <dbReference type="Google" id="ProtNLM"/>
    </source>
</evidence>
<sequence length="173" mass="18119">MISALIHVARPADPDAIDPLADTLGALVAGVAAGLVGDAVIVAPSHVAAIHTVAEATGAKLVLRQHGASPWSAGAKAARRDWILCLDAGDIPAEGWIRILDRFIGTARPDMALARLRRPHAGLPTRLVARSEGVIGVGAPRAGDLVRRERLLAGPRFGNRLKPRSLGARLERS</sequence>